<keyword evidence="2" id="KW-1185">Reference proteome</keyword>
<dbReference type="AlphaFoldDB" id="A0A5B7D2C4"/>
<evidence type="ECO:0000313" key="1">
    <source>
        <dbReference type="EMBL" id="MPC15628.1"/>
    </source>
</evidence>
<reference evidence="1 2" key="1">
    <citation type="submission" date="2019-05" db="EMBL/GenBank/DDBJ databases">
        <title>Another draft genome of Portunus trituberculatus and its Hox gene families provides insights of decapod evolution.</title>
        <authorList>
            <person name="Jeong J.-H."/>
            <person name="Song I."/>
            <person name="Kim S."/>
            <person name="Choi T."/>
            <person name="Kim D."/>
            <person name="Ryu S."/>
            <person name="Kim W."/>
        </authorList>
    </citation>
    <scope>NUCLEOTIDE SEQUENCE [LARGE SCALE GENOMIC DNA]</scope>
    <source>
        <tissue evidence="1">Muscle</tissue>
    </source>
</reference>
<accession>A0A5B7D2C4</accession>
<protein>
    <submittedName>
        <fullName evidence="1">Uncharacterized protein</fullName>
    </submittedName>
</protein>
<gene>
    <name evidence="1" type="ORF">E2C01_008427</name>
</gene>
<proteinExistence type="predicted"/>
<organism evidence="1 2">
    <name type="scientific">Portunus trituberculatus</name>
    <name type="common">Swimming crab</name>
    <name type="synonym">Neptunus trituberculatus</name>
    <dbReference type="NCBI Taxonomy" id="210409"/>
    <lineage>
        <taxon>Eukaryota</taxon>
        <taxon>Metazoa</taxon>
        <taxon>Ecdysozoa</taxon>
        <taxon>Arthropoda</taxon>
        <taxon>Crustacea</taxon>
        <taxon>Multicrustacea</taxon>
        <taxon>Malacostraca</taxon>
        <taxon>Eumalacostraca</taxon>
        <taxon>Eucarida</taxon>
        <taxon>Decapoda</taxon>
        <taxon>Pleocyemata</taxon>
        <taxon>Brachyura</taxon>
        <taxon>Eubrachyura</taxon>
        <taxon>Portunoidea</taxon>
        <taxon>Portunidae</taxon>
        <taxon>Portuninae</taxon>
        <taxon>Portunus</taxon>
    </lineage>
</organism>
<comment type="caution">
    <text evidence="1">The sequence shown here is derived from an EMBL/GenBank/DDBJ whole genome shotgun (WGS) entry which is preliminary data.</text>
</comment>
<dbReference type="Proteomes" id="UP000324222">
    <property type="component" value="Unassembled WGS sequence"/>
</dbReference>
<dbReference type="EMBL" id="VSRR010000443">
    <property type="protein sequence ID" value="MPC15628.1"/>
    <property type="molecule type" value="Genomic_DNA"/>
</dbReference>
<evidence type="ECO:0000313" key="2">
    <source>
        <dbReference type="Proteomes" id="UP000324222"/>
    </source>
</evidence>
<name>A0A5B7D2C4_PORTR</name>
<sequence length="152" mass="17527">MGGAVLWDRCVGVDHETMKWRKDVSLPRNELNEAMVEIDLFLLQDQYRISTRKTRLKISSIAFSTQYLEVVEVVTQRANMDSFRLKCDKEPIRGTELRQLCVRNALDGSTERVLDCGRDASSRLLENSFKVSLCPGCNDAKAVWWEDERIKL</sequence>